<dbReference type="RefSeq" id="WP_108023015.1">
    <property type="nucleotide sequence ID" value="NZ_QBKR01000009.1"/>
</dbReference>
<organism evidence="1 2">
    <name type="scientific">Melghirimyces profundicolus</name>
    <dbReference type="NCBI Taxonomy" id="1242148"/>
    <lineage>
        <taxon>Bacteria</taxon>
        <taxon>Bacillati</taxon>
        <taxon>Bacillota</taxon>
        <taxon>Bacilli</taxon>
        <taxon>Bacillales</taxon>
        <taxon>Thermoactinomycetaceae</taxon>
        <taxon>Melghirimyces</taxon>
    </lineage>
</organism>
<accession>A0A2T6BW66</accession>
<dbReference type="EMBL" id="QBKR01000009">
    <property type="protein sequence ID" value="PTX60315.1"/>
    <property type="molecule type" value="Genomic_DNA"/>
</dbReference>
<dbReference type="OrthoDB" id="2355620at2"/>
<dbReference type="AlphaFoldDB" id="A0A2T6BW66"/>
<name>A0A2T6BW66_9BACL</name>
<comment type="caution">
    <text evidence="1">The sequence shown here is derived from an EMBL/GenBank/DDBJ whole genome shotgun (WGS) entry which is preliminary data.</text>
</comment>
<evidence type="ECO:0000313" key="2">
    <source>
        <dbReference type="Proteomes" id="UP000244240"/>
    </source>
</evidence>
<keyword evidence="2" id="KW-1185">Reference proteome</keyword>
<dbReference type="Proteomes" id="UP000244240">
    <property type="component" value="Unassembled WGS sequence"/>
</dbReference>
<reference evidence="1 2" key="1">
    <citation type="submission" date="2018-04" db="EMBL/GenBank/DDBJ databases">
        <title>Genomic Encyclopedia of Archaeal and Bacterial Type Strains, Phase II (KMG-II): from individual species to whole genera.</title>
        <authorList>
            <person name="Goeker M."/>
        </authorList>
    </citation>
    <scope>NUCLEOTIDE SEQUENCE [LARGE SCALE GENOMIC DNA]</scope>
    <source>
        <strain evidence="1 2">DSM 45787</strain>
    </source>
</reference>
<sequence>MELGDVIEKTLNSLQNRLDDSGILKQVQRSKGIVVDMEFTFNESATSDQIQAFEEENGWYVPKDY</sequence>
<evidence type="ECO:0000313" key="1">
    <source>
        <dbReference type="EMBL" id="PTX60315.1"/>
    </source>
</evidence>
<gene>
    <name evidence="1" type="ORF">C8P63_10979</name>
</gene>
<proteinExistence type="predicted"/>
<protein>
    <submittedName>
        <fullName evidence="1">Uncharacterized protein</fullName>
    </submittedName>
</protein>